<protein>
    <recommendedName>
        <fullName evidence="3">Reverse transcriptase domain-containing protein</fullName>
    </recommendedName>
</protein>
<dbReference type="PANTHER" id="PTHR33710">
    <property type="entry name" value="BNAC02G09200D PROTEIN"/>
    <property type="match status" value="1"/>
</dbReference>
<dbReference type="AlphaFoldDB" id="A0AAE1W1B4"/>
<dbReference type="InterPro" id="IPR036691">
    <property type="entry name" value="Endo/exonu/phosph_ase_sf"/>
</dbReference>
<reference evidence="1" key="2">
    <citation type="journal article" date="2024" name="Plant">
        <title>Genomic evolution and insights into agronomic trait innovations of Sesamum species.</title>
        <authorList>
            <person name="Miao H."/>
            <person name="Wang L."/>
            <person name="Qu L."/>
            <person name="Liu H."/>
            <person name="Sun Y."/>
            <person name="Le M."/>
            <person name="Wang Q."/>
            <person name="Wei S."/>
            <person name="Zheng Y."/>
            <person name="Lin W."/>
            <person name="Duan Y."/>
            <person name="Cao H."/>
            <person name="Xiong S."/>
            <person name="Wang X."/>
            <person name="Wei L."/>
            <person name="Li C."/>
            <person name="Ma Q."/>
            <person name="Ju M."/>
            <person name="Zhao R."/>
            <person name="Li G."/>
            <person name="Mu C."/>
            <person name="Tian Q."/>
            <person name="Mei H."/>
            <person name="Zhang T."/>
            <person name="Gao T."/>
            <person name="Zhang H."/>
        </authorList>
    </citation>
    <scope>NUCLEOTIDE SEQUENCE</scope>
    <source>
        <strain evidence="1">K16</strain>
    </source>
</reference>
<reference evidence="1" key="1">
    <citation type="submission" date="2020-06" db="EMBL/GenBank/DDBJ databases">
        <authorList>
            <person name="Li T."/>
            <person name="Hu X."/>
            <person name="Zhang T."/>
            <person name="Song X."/>
            <person name="Zhang H."/>
            <person name="Dai N."/>
            <person name="Sheng W."/>
            <person name="Hou X."/>
            <person name="Wei L."/>
        </authorList>
    </citation>
    <scope>NUCLEOTIDE SEQUENCE</scope>
    <source>
        <strain evidence="1">K16</strain>
        <tissue evidence="1">Leaf</tissue>
    </source>
</reference>
<dbReference type="Proteomes" id="UP001289374">
    <property type="component" value="Unassembled WGS sequence"/>
</dbReference>
<evidence type="ECO:0000313" key="1">
    <source>
        <dbReference type="EMBL" id="KAK4384714.1"/>
    </source>
</evidence>
<gene>
    <name evidence="1" type="ORF">Sango_3033000</name>
</gene>
<proteinExistence type="predicted"/>
<keyword evidence="2" id="KW-1185">Reference proteome</keyword>
<dbReference type="SUPFAM" id="SSF56219">
    <property type="entry name" value="DNase I-like"/>
    <property type="match status" value="1"/>
</dbReference>
<comment type="caution">
    <text evidence="1">The sequence shown here is derived from an EMBL/GenBank/DDBJ whole genome shotgun (WGS) entry which is preliminary data.</text>
</comment>
<dbReference type="PANTHER" id="PTHR33710:SF71">
    <property type="entry name" value="ENDONUCLEASE_EXONUCLEASE_PHOSPHATASE DOMAIN-CONTAINING PROTEIN"/>
    <property type="match status" value="1"/>
</dbReference>
<accession>A0AAE1W1B4</accession>
<sequence length="629" mass="70808">MSTDVNVGIRHGRRHQIFPTTAFSSSSMRPWIQRPQCSAAGFVTGIESVGAIFTVGMSSIGAGVRHGSRGRGCMGRSRPLKPTVAVYVQKPKQVAPPASVPIVEPTPKPLEEEAIMESDIYDKGQGRDHQIVVRELAINSRLHSLGLLETRVTLLNAARVQNGILPRWKWFSDYNSAGNRIWLAWDDDFLDIAIMDIGVQRELWQALCTISGLIGDEPWLVGRDFNAVRDLSEVCCASGDIRLAMNEFNDCILNTGLIALPMRGERFTWHNCSDDGRSLWKRLDRLLANDIWMERWPDVFYDCLTTRTSDHSPLVLRGDCRRPRYLMKLVMLYGAQNDISNVFIAYYQRLLGGDRTDRVMDLRYLRSWARHIITDEEASLLIRPITKDDVKTAVFDIEEDRAPGPDGYSSGFFKAAWPVVGEEITAAVMNFFTTGRLLKQVNATLITLIPKAIPLDKIISGYNQCRPPRCALKVDLRKAYDTVEWNFLLATLQLFGLPTLIGGLRNVSPPHFSLYLNGEGLGLFQLNFADDLILLCKAEEGRLPLRLRAASIWTVNAKRGAWSWRKVLELRGTLLPHIQLKIGTGESLSLWHDPWHNLGPLILRFPRVSTNCTAPMAALSVVIEDNMWS</sequence>
<dbReference type="Gene3D" id="3.60.10.10">
    <property type="entry name" value="Endonuclease/exonuclease/phosphatase"/>
    <property type="match status" value="1"/>
</dbReference>
<name>A0AAE1W1B4_9LAMI</name>
<evidence type="ECO:0008006" key="3">
    <source>
        <dbReference type="Google" id="ProtNLM"/>
    </source>
</evidence>
<evidence type="ECO:0000313" key="2">
    <source>
        <dbReference type="Proteomes" id="UP001289374"/>
    </source>
</evidence>
<organism evidence="1 2">
    <name type="scientific">Sesamum angolense</name>
    <dbReference type="NCBI Taxonomy" id="2727404"/>
    <lineage>
        <taxon>Eukaryota</taxon>
        <taxon>Viridiplantae</taxon>
        <taxon>Streptophyta</taxon>
        <taxon>Embryophyta</taxon>
        <taxon>Tracheophyta</taxon>
        <taxon>Spermatophyta</taxon>
        <taxon>Magnoliopsida</taxon>
        <taxon>eudicotyledons</taxon>
        <taxon>Gunneridae</taxon>
        <taxon>Pentapetalae</taxon>
        <taxon>asterids</taxon>
        <taxon>lamiids</taxon>
        <taxon>Lamiales</taxon>
        <taxon>Pedaliaceae</taxon>
        <taxon>Sesamum</taxon>
    </lineage>
</organism>
<dbReference type="EMBL" id="JACGWL010000020">
    <property type="protein sequence ID" value="KAK4384714.1"/>
    <property type="molecule type" value="Genomic_DNA"/>
</dbReference>